<sequence length="93" mass="10018">MILEIVSPEAKLFSGEITSLYLPGVDGDFQILNNHAPIVSLLKKGTVKIAAPSFTLSKEASAKLTKVNDQLYTLAVESGTIEMKDNKVILLAD</sequence>
<protein>
    <recommendedName>
        <fullName evidence="8">ATP synthase F1 complex delta/epsilon subunit N-terminal domain-containing protein</fullName>
    </recommendedName>
</protein>
<reference evidence="9 10" key="1">
    <citation type="journal article" date="2022" name="Int. J. Syst. Evol. Microbiol.">
        <title>Flavobacterium ammonificans sp. nov. and Flavobacterium ammoniigenes sp. nov., ammonifying bacteria isolated from surface river water.</title>
        <authorList>
            <person name="Watanabe K."/>
            <person name="Kitamura T."/>
            <person name="Ogata Y."/>
            <person name="Shindo C."/>
            <person name="Suda W."/>
        </authorList>
    </citation>
    <scope>NUCLEOTIDE SEQUENCE [LARGE SCALE GENOMIC DNA]</scope>
    <source>
        <strain evidence="9 10">GENT5</strain>
    </source>
</reference>
<evidence type="ECO:0000256" key="6">
    <source>
        <dbReference type="ARBA" id="ARBA00023136"/>
    </source>
</evidence>
<proteinExistence type="inferred from homology"/>
<evidence type="ECO:0000256" key="1">
    <source>
        <dbReference type="ARBA" id="ARBA00003543"/>
    </source>
</evidence>
<evidence type="ECO:0000256" key="5">
    <source>
        <dbReference type="ARBA" id="ARBA00023065"/>
    </source>
</evidence>
<feature type="domain" description="ATP synthase F1 complex delta/epsilon subunit N-terminal" evidence="8">
    <location>
        <begin position="2"/>
        <end position="93"/>
    </location>
</feature>
<dbReference type="InterPro" id="IPR036771">
    <property type="entry name" value="ATPsynth_dsu/esu_N"/>
</dbReference>
<keyword evidence="6" id="KW-0472">Membrane</keyword>
<comment type="subcellular location">
    <subcellularLocation>
        <location evidence="2">Endomembrane system</location>
        <topology evidence="2">Peripheral membrane protein</topology>
    </subcellularLocation>
</comment>
<evidence type="ECO:0000256" key="7">
    <source>
        <dbReference type="ARBA" id="ARBA00023196"/>
    </source>
</evidence>
<name>A0ABM7V495_9FLAO</name>
<keyword evidence="5" id="KW-0406">Ion transport</keyword>
<dbReference type="Pfam" id="PF02823">
    <property type="entry name" value="ATP-synt_DE_N"/>
    <property type="match status" value="1"/>
</dbReference>
<evidence type="ECO:0000256" key="4">
    <source>
        <dbReference type="ARBA" id="ARBA00022448"/>
    </source>
</evidence>
<evidence type="ECO:0000313" key="10">
    <source>
        <dbReference type="Proteomes" id="UP001319867"/>
    </source>
</evidence>
<keyword evidence="4" id="KW-0813">Transport</keyword>
<dbReference type="SUPFAM" id="SSF51344">
    <property type="entry name" value="Epsilon subunit of F1F0-ATP synthase N-terminal domain"/>
    <property type="match status" value="1"/>
</dbReference>
<keyword evidence="7" id="KW-0066">ATP synthesis</keyword>
<dbReference type="EMBL" id="AP025184">
    <property type="protein sequence ID" value="BDB54378.1"/>
    <property type="molecule type" value="Genomic_DNA"/>
</dbReference>
<reference evidence="9 10" key="2">
    <citation type="journal article" date="2022" name="Microorganisms">
        <title>Complete Genome Sequences of Two Flavobacterium ammonificans Strains and a Flavobacterium ammoniigenes Strain of Ammonifying Bacterioplankton Isolated from Surface River Water.</title>
        <authorList>
            <person name="Suda W."/>
            <person name="Ogata Y."/>
            <person name="Shindo C."/>
            <person name="Watanabe K."/>
        </authorList>
    </citation>
    <scope>NUCLEOTIDE SEQUENCE [LARGE SCALE GENOMIC DNA]</scope>
    <source>
        <strain evidence="9 10">GENT5</strain>
    </source>
</reference>
<organism evidence="9 10">
    <name type="scientific">Flavobacterium ammoniigenes</name>
    <dbReference type="NCBI Taxonomy" id="1751095"/>
    <lineage>
        <taxon>Bacteria</taxon>
        <taxon>Pseudomonadati</taxon>
        <taxon>Bacteroidota</taxon>
        <taxon>Flavobacteriia</taxon>
        <taxon>Flavobacteriales</taxon>
        <taxon>Flavobacteriaceae</taxon>
        <taxon>Flavobacterium</taxon>
    </lineage>
</organism>
<evidence type="ECO:0000259" key="8">
    <source>
        <dbReference type="Pfam" id="PF02823"/>
    </source>
</evidence>
<keyword evidence="10" id="KW-1185">Reference proteome</keyword>
<dbReference type="Gene3D" id="2.60.15.10">
    <property type="entry name" value="F0F1 ATP synthase delta/epsilon subunit, N-terminal"/>
    <property type="match status" value="1"/>
</dbReference>
<evidence type="ECO:0000256" key="2">
    <source>
        <dbReference type="ARBA" id="ARBA00004184"/>
    </source>
</evidence>
<keyword evidence="7" id="KW-0139">CF(1)</keyword>
<evidence type="ECO:0000313" key="9">
    <source>
        <dbReference type="EMBL" id="BDB54378.1"/>
    </source>
</evidence>
<dbReference type="CDD" id="cd12152">
    <property type="entry name" value="F1-ATPase_delta"/>
    <property type="match status" value="1"/>
</dbReference>
<accession>A0ABM7V495</accession>
<dbReference type="InterPro" id="IPR020546">
    <property type="entry name" value="ATP_synth_F1_dsu/esu_N"/>
</dbReference>
<dbReference type="RefSeq" id="WP_229318115.1">
    <property type="nucleotide sequence ID" value="NZ_AP025184.1"/>
</dbReference>
<dbReference type="Proteomes" id="UP001319867">
    <property type="component" value="Chromosome"/>
</dbReference>
<comment type="similarity">
    <text evidence="3">Belongs to the ATPase epsilon chain family.</text>
</comment>
<comment type="function">
    <text evidence="1">Produces ATP from ADP in the presence of a proton gradient across the membrane.</text>
</comment>
<dbReference type="InterPro" id="IPR001469">
    <property type="entry name" value="ATP_synth_F1_dsu/esu"/>
</dbReference>
<gene>
    <name evidence="9" type="ORF">GENT5_06830</name>
</gene>
<evidence type="ECO:0000256" key="3">
    <source>
        <dbReference type="ARBA" id="ARBA00005712"/>
    </source>
</evidence>